<comment type="caution">
    <text evidence="1">The sequence shown here is derived from an EMBL/GenBank/DDBJ whole genome shotgun (WGS) entry which is preliminary data.</text>
</comment>
<evidence type="ECO:0000313" key="1">
    <source>
        <dbReference type="EMBL" id="NWJ43830.1"/>
    </source>
</evidence>
<organism evidence="1 2">
    <name type="scientific">Marine Group I thaumarchaeote</name>
    <dbReference type="NCBI Taxonomy" id="2511932"/>
    <lineage>
        <taxon>Archaea</taxon>
        <taxon>Nitrososphaerota</taxon>
        <taxon>Marine Group I</taxon>
    </lineage>
</organism>
<keyword evidence="1" id="KW-0808">Transferase</keyword>
<accession>A0A7K4MQF3</accession>
<reference evidence="1 2" key="1">
    <citation type="journal article" date="2019" name="Environ. Microbiol.">
        <title>Genomics insights into ecotype formation of ammonia-oxidizing archaea in the deep ocean.</title>
        <authorList>
            <person name="Wang Y."/>
            <person name="Huang J.M."/>
            <person name="Cui G.J."/>
            <person name="Nunoura T."/>
            <person name="Takaki Y."/>
            <person name="Li W.L."/>
            <person name="Li J."/>
            <person name="Gao Z.M."/>
            <person name="Takai K."/>
            <person name="Zhang A.Q."/>
            <person name="Stepanauskas R."/>
        </authorList>
    </citation>
    <scope>NUCLEOTIDE SEQUENCE [LARGE SCALE GENOMIC DNA]</scope>
    <source>
        <strain evidence="1 2">L15b</strain>
    </source>
</reference>
<proteinExistence type="predicted"/>
<dbReference type="InterPro" id="IPR007554">
    <property type="entry name" value="Glycerophosphate_synth"/>
</dbReference>
<protein>
    <submittedName>
        <fullName evidence="1">CDP-glycerol glycerophosphotransferase family protein</fullName>
    </submittedName>
</protein>
<dbReference type="Gene3D" id="3.40.50.12580">
    <property type="match status" value="1"/>
</dbReference>
<gene>
    <name evidence="1" type="ORF">HX837_06495</name>
</gene>
<dbReference type="EMBL" id="JACASV010000061">
    <property type="protein sequence ID" value="NWJ43830.1"/>
    <property type="molecule type" value="Genomic_DNA"/>
</dbReference>
<dbReference type="Proteomes" id="UP000523105">
    <property type="component" value="Unassembled WGS sequence"/>
</dbReference>
<name>A0A7K4MQF3_9ARCH</name>
<evidence type="ECO:0000313" key="2">
    <source>
        <dbReference type="Proteomes" id="UP000523105"/>
    </source>
</evidence>
<dbReference type="AlphaFoldDB" id="A0A7K4MQF3"/>
<dbReference type="InterPro" id="IPR043148">
    <property type="entry name" value="TagF_C"/>
</dbReference>
<dbReference type="SUPFAM" id="SSF53756">
    <property type="entry name" value="UDP-Glycosyltransferase/glycogen phosphorylase"/>
    <property type="match status" value="1"/>
</dbReference>
<dbReference type="Pfam" id="PF04464">
    <property type="entry name" value="Glyphos_transf"/>
    <property type="match status" value="1"/>
</dbReference>
<sequence>MANNIHIDFVWSAQKGMSSLYPLYKMALSQGWDSNLYKVKKHYFLNRKLVKSLSDLIVIAYDQPLYRLRKSGWDGKFIYIEHGLGAIKYYTYKYNFFHEAELLFYPGPVFQRKMEAINPQFKNGLLGGYPKMDALINGKIDRQKMMAKLKLDLDKPVVLFAPSWGGKYSKQSGIWNADFLKDIPNLIIVPHSQDYRYAKKLNAILPSEDEGINPYLQLADVVVSDVSSVLAEAAILDKPVVQLKLSSYPGCFPEKDRRGKDVYLTDDFIKREEKNTDLNKRPFKIAYLDEDWVMGEISEPEKISDTVSTALAELDKFKKERKYWGEQSCYKCDGKSSLRIAKMIEHFQKTGERKQIGDLD</sequence>
<dbReference type="GO" id="GO:0047355">
    <property type="term" value="F:CDP-glycerol glycerophosphotransferase activity"/>
    <property type="evidence" value="ECO:0007669"/>
    <property type="project" value="InterPro"/>
</dbReference>
<dbReference type="GO" id="GO:0016020">
    <property type="term" value="C:membrane"/>
    <property type="evidence" value="ECO:0007669"/>
    <property type="project" value="InterPro"/>
</dbReference>